<proteinExistence type="predicted"/>
<evidence type="ECO:0000256" key="1">
    <source>
        <dbReference type="SAM" id="MobiDB-lite"/>
    </source>
</evidence>
<sequence length="123" mass="11078">MKFVKVVVKIVPVLGAVFYAGLTTAQTVYCTSPGLPVGCVVRPANVGAPGVGVLPGPGAGAPGPGVAPGVGAPGVGGPGAGAPGVGVAPGAGAGAAGPGLKRAGPGADGAANRGGPVDRAGVR</sequence>
<accession>A0A6B2R1K0</accession>
<comment type="caution">
    <text evidence="3">The sequence shown here is derived from an EMBL/GenBank/DDBJ whole genome shotgun (WGS) entry which is preliminary data.</text>
</comment>
<organism evidence="3">
    <name type="scientific">Sheuella amnicola</name>
    <dbReference type="NCBI Taxonomy" id="2707330"/>
    <lineage>
        <taxon>Bacteria</taxon>
        <taxon>Pseudomonadati</taxon>
        <taxon>Pseudomonadota</taxon>
        <taxon>Betaproteobacteria</taxon>
        <taxon>Burkholderiales</taxon>
        <taxon>Alcaligenaceae</taxon>
        <taxon>Sheuella</taxon>
    </lineage>
</organism>
<dbReference type="RefSeq" id="WP_163655560.1">
    <property type="nucleotide sequence ID" value="NZ_JAAGRN010000008.1"/>
</dbReference>
<name>A0A6B2R1K0_9BURK</name>
<keyword evidence="2" id="KW-0732">Signal</keyword>
<feature type="region of interest" description="Disordered" evidence="1">
    <location>
        <begin position="92"/>
        <end position="123"/>
    </location>
</feature>
<gene>
    <name evidence="3" type="ORF">G3I67_12160</name>
</gene>
<protein>
    <submittedName>
        <fullName evidence="3">Uncharacterized protein</fullName>
    </submittedName>
</protein>
<dbReference type="EMBL" id="JAAGRN010000008">
    <property type="protein sequence ID" value="NDY83983.1"/>
    <property type="molecule type" value="Genomic_DNA"/>
</dbReference>
<reference evidence="3" key="1">
    <citation type="submission" date="2020-02" db="EMBL/GenBank/DDBJ databases">
        <authorList>
            <person name="Chen W.-M."/>
        </authorList>
    </citation>
    <scope>NUCLEOTIDE SEQUENCE</scope>
    <source>
        <strain evidence="3">NBD-18</strain>
    </source>
</reference>
<evidence type="ECO:0000313" key="3">
    <source>
        <dbReference type="EMBL" id="NDY83983.1"/>
    </source>
</evidence>
<feature type="chain" id="PRO_5025443819" evidence="2">
    <location>
        <begin position="26"/>
        <end position="123"/>
    </location>
</feature>
<dbReference type="AlphaFoldDB" id="A0A6B2R1K0"/>
<feature type="signal peptide" evidence="2">
    <location>
        <begin position="1"/>
        <end position="25"/>
    </location>
</feature>
<evidence type="ECO:0000256" key="2">
    <source>
        <dbReference type="SAM" id="SignalP"/>
    </source>
</evidence>